<protein>
    <submittedName>
        <fullName evidence="6">Site-specific recombinase XerD</fullName>
    </submittedName>
</protein>
<accession>A0AAW8DUS5</accession>
<reference evidence="6" key="1">
    <citation type="submission" date="2023-07" db="EMBL/GenBank/DDBJ databases">
        <title>Sorghum-associated microbial communities from plants grown in Nebraska, USA.</title>
        <authorList>
            <person name="Schachtman D."/>
        </authorList>
    </citation>
    <scope>NUCLEOTIDE SEQUENCE</scope>
    <source>
        <strain evidence="6">DS2795</strain>
    </source>
</reference>
<evidence type="ECO:0000313" key="6">
    <source>
        <dbReference type="EMBL" id="MDP9923211.1"/>
    </source>
</evidence>
<sequence length="145" mass="16257">MSPLRQRLLDDMRVRKLRPKTQSAYVRAVRCLASFLQRSRDTATAEDLRRFQLHLVDRGVSPITLNATITGLKLLPRHAQLRRTGREDEGTAMSHPSMTGHTSAKGSARVLQQCLDLGYLRCVGRTSHFAGRMGTRERTSATRAA</sequence>
<dbReference type="SUPFAM" id="SSF56349">
    <property type="entry name" value="DNA breaking-rejoining enzymes"/>
    <property type="match status" value="1"/>
</dbReference>
<dbReference type="Pfam" id="PF13495">
    <property type="entry name" value="Phage_int_SAM_4"/>
    <property type="match status" value="1"/>
</dbReference>
<keyword evidence="1" id="KW-0229">DNA integration</keyword>
<feature type="domain" description="Core-binding (CB)" evidence="5">
    <location>
        <begin position="1"/>
        <end position="80"/>
    </location>
</feature>
<dbReference type="GO" id="GO:0003677">
    <property type="term" value="F:DNA binding"/>
    <property type="evidence" value="ECO:0007669"/>
    <property type="project" value="UniProtKB-UniRule"/>
</dbReference>
<feature type="compositionally biased region" description="Polar residues" evidence="4">
    <location>
        <begin position="94"/>
        <end position="105"/>
    </location>
</feature>
<dbReference type="InterPro" id="IPR010998">
    <property type="entry name" value="Integrase_recombinase_N"/>
</dbReference>
<organism evidence="6 7">
    <name type="scientific">Variovorax boronicumulans</name>
    <dbReference type="NCBI Taxonomy" id="436515"/>
    <lineage>
        <taxon>Bacteria</taxon>
        <taxon>Pseudomonadati</taxon>
        <taxon>Pseudomonadota</taxon>
        <taxon>Betaproteobacteria</taxon>
        <taxon>Burkholderiales</taxon>
        <taxon>Comamonadaceae</taxon>
        <taxon>Variovorax</taxon>
    </lineage>
</organism>
<dbReference type="GO" id="GO:0015074">
    <property type="term" value="P:DNA integration"/>
    <property type="evidence" value="ECO:0007669"/>
    <property type="project" value="UniProtKB-KW"/>
</dbReference>
<dbReference type="InterPro" id="IPR004107">
    <property type="entry name" value="Integrase_SAM-like_N"/>
</dbReference>
<keyword evidence="2 3" id="KW-0238">DNA-binding</keyword>
<name>A0AAW8DUS5_9BURK</name>
<dbReference type="PROSITE" id="PS51900">
    <property type="entry name" value="CB"/>
    <property type="match status" value="1"/>
</dbReference>
<gene>
    <name evidence="6" type="ORF">J2W25_002232</name>
</gene>
<feature type="region of interest" description="Disordered" evidence="4">
    <location>
        <begin position="83"/>
        <end position="105"/>
    </location>
</feature>
<evidence type="ECO:0000313" key="7">
    <source>
        <dbReference type="Proteomes" id="UP001244295"/>
    </source>
</evidence>
<proteinExistence type="predicted"/>
<dbReference type="EMBL" id="JAUSRR010000003">
    <property type="protein sequence ID" value="MDP9923211.1"/>
    <property type="molecule type" value="Genomic_DNA"/>
</dbReference>
<dbReference type="Proteomes" id="UP001244295">
    <property type="component" value="Unassembled WGS sequence"/>
</dbReference>
<evidence type="ECO:0000256" key="2">
    <source>
        <dbReference type="ARBA" id="ARBA00023125"/>
    </source>
</evidence>
<dbReference type="Gene3D" id="1.10.150.130">
    <property type="match status" value="1"/>
</dbReference>
<evidence type="ECO:0000256" key="4">
    <source>
        <dbReference type="SAM" id="MobiDB-lite"/>
    </source>
</evidence>
<dbReference type="InterPro" id="IPR011010">
    <property type="entry name" value="DNA_brk_join_enz"/>
</dbReference>
<dbReference type="InterPro" id="IPR044068">
    <property type="entry name" value="CB"/>
</dbReference>
<evidence type="ECO:0000256" key="3">
    <source>
        <dbReference type="PROSITE-ProRule" id="PRU01248"/>
    </source>
</evidence>
<evidence type="ECO:0000259" key="5">
    <source>
        <dbReference type="PROSITE" id="PS51900"/>
    </source>
</evidence>
<evidence type="ECO:0000256" key="1">
    <source>
        <dbReference type="ARBA" id="ARBA00022908"/>
    </source>
</evidence>
<comment type="caution">
    <text evidence="6">The sequence shown here is derived from an EMBL/GenBank/DDBJ whole genome shotgun (WGS) entry which is preliminary data.</text>
</comment>
<dbReference type="AlphaFoldDB" id="A0AAW8DUS5"/>